<dbReference type="EMBL" id="CAKKLH010000002">
    <property type="protein sequence ID" value="CAH0098397.1"/>
    <property type="molecule type" value="Genomic_DNA"/>
</dbReference>
<name>A0A8J2W951_9CRUS</name>
<accession>A0A8J2W951</accession>
<proteinExistence type="predicted"/>
<keyword evidence="1" id="KW-0812">Transmembrane</keyword>
<reference evidence="2" key="1">
    <citation type="submission" date="2021-11" db="EMBL/GenBank/DDBJ databases">
        <authorList>
            <person name="Schell T."/>
        </authorList>
    </citation>
    <scope>NUCLEOTIDE SEQUENCE</scope>
    <source>
        <strain evidence="2">M5</strain>
    </source>
</reference>
<sequence length="191" mass="21835">MLSVKCVKITTAAIPFFVLFLLLPIILKVSKESGRPLVCYNCWADKLEENETSGWDRPWCLLDQTHPDAMAETIVCQPSESYCGIYYHEKQDNEGGGASAVFVRGCQEDRQRPSLFIGNFQSIIYGTPNGRNILVADALRNTSHSYWAFDQSCTTPFCNSWTDHRRQWGWIDWFKEAYTFHCPGLPARIIP</sequence>
<dbReference type="AlphaFoldDB" id="A0A8J2W951"/>
<evidence type="ECO:0000256" key="1">
    <source>
        <dbReference type="SAM" id="Phobius"/>
    </source>
</evidence>
<keyword evidence="3" id="KW-1185">Reference proteome</keyword>
<dbReference type="OrthoDB" id="6338456at2759"/>
<evidence type="ECO:0000313" key="2">
    <source>
        <dbReference type="EMBL" id="CAH0098397.1"/>
    </source>
</evidence>
<dbReference type="Proteomes" id="UP000789390">
    <property type="component" value="Unassembled WGS sequence"/>
</dbReference>
<organism evidence="2 3">
    <name type="scientific">Daphnia galeata</name>
    <dbReference type="NCBI Taxonomy" id="27404"/>
    <lineage>
        <taxon>Eukaryota</taxon>
        <taxon>Metazoa</taxon>
        <taxon>Ecdysozoa</taxon>
        <taxon>Arthropoda</taxon>
        <taxon>Crustacea</taxon>
        <taxon>Branchiopoda</taxon>
        <taxon>Diplostraca</taxon>
        <taxon>Cladocera</taxon>
        <taxon>Anomopoda</taxon>
        <taxon>Daphniidae</taxon>
        <taxon>Daphnia</taxon>
    </lineage>
</organism>
<keyword evidence="1" id="KW-0472">Membrane</keyword>
<keyword evidence="1" id="KW-1133">Transmembrane helix</keyword>
<feature type="transmembrane region" description="Helical" evidence="1">
    <location>
        <begin position="7"/>
        <end position="27"/>
    </location>
</feature>
<comment type="caution">
    <text evidence="2">The sequence shown here is derived from an EMBL/GenBank/DDBJ whole genome shotgun (WGS) entry which is preliminary data.</text>
</comment>
<gene>
    <name evidence="2" type="ORF">DGAL_LOCUS449</name>
</gene>
<evidence type="ECO:0000313" key="3">
    <source>
        <dbReference type="Proteomes" id="UP000789390"/>
    </source>
</evidence>
<protein>
    <submittedName>
        <fullName evidence="2">Uncharacterized protein</fullName>
    </submittedName>
</protein>